<organism evidence="2 3">
    <name type="scientific">Chitinophaga niastensis</name>
    <dbReference type="NCBI Taxonomy" id="536980"/>
    <lineage>
        <taxon>Bacteria</taxon>
        <taxon>Pseudomonadati</taxon>
        <taxon>Bacteroidota</taxon>
        <taxon>Chitinophagia</taxon>
        <taxon>Chitinophagales</taxon>
        <taxon>Chitinophagaceae</taxon>
        <taxon>Chitinophaga</taxon>
    </lineage>
</organism>
<feature type="domain" description="Methyltransferase" evidence="1">
    <location>
        <begin position="36"/>
        <end position="149"/>
    </location>
</feature>
<name>A0A2P8HQ08_CHINA</name>
<sequence length="266" mass="29453">MKNEATERAKMPKGTSAVLDSRSLQNSYATLIPILKKGMRVLDVGCGTGAISAGIANVVGEEGYVVGIDSSDHLIAKGKADYAAISNLELIETDLFKYNPAEKFDLIVSARVLQWLSNPEEALLKFKDLLKPDGEISILDYNHTALEWKPAPPASMARFYKAFLNWRADAGMDNEIADHLAASFHQLGFHSITSLNANEVYKRGEESFIDKAGIWSKVAESRGLQMVEGGYITDEERMNAIADYNAWIADDAEWMMMKLNDIRAKI</sequence>
<dbReference type="EMBL" id="PYAW01000002">
    <property type="protein sequence ID" value="PSL48323.1"/>
    <property type="molecule type" value="Genomic_DNA"/>
</dbReference>
<dbReference type="AlphaFoldDB" id="A0A2P8HQ08"/>
<dbReference type="GO" id="GO:0032259">
    <property type="term" value="P:methylation"/>
    <property type="evidence" value="ECO:0007669"/>
    <property type="project" value="UniProtKB-KW"/>
</dbReference>
<dbReference type="GO" id="GO:0008168">
    <property type="term" value="F:methyltransferase activity"/>
    <property type="evidence" value="ECO:0007669"/>
    <property type="project" value="UniProtKB-KW"/>
</dbReference>
<evidence type="ECO:0000313" key="2">
    <source>
        <dbReference type="EMBL" id="PSL48323.1"/>
    </source>
</evidence>
<dbReference type="CDD" id="cd02440">
    <property type="entry name" value="AdoMet_MTases"/>
    <property type="match status" value="1"/>
</dbReference>
<evidence type="ECO:0000259" key="1">
    <source>
        <dbReference type="Pfam" id="PF13847"/>
    </source>
</evidence>
<dbReference type="Gene3D" id="3.40.50.150">
    <property type="entry name" value="Vaccinia Virus protein VP39"/>
    <property type="match status" value="1"/>
</dbReference>
<dbReference type="RefSeq" id="WP_106528711.1">
    <property type="nucleotide sequence ID" value="NZ_PYAW01000002.1"/>
</dbReference>
<protein>
    <submittedName>
        <fullName evidence="2">Methyltransferase family protein</fullName>
    </submittedName>
</protein>
<dbReference type="SUPFAM" id="SSF53335">
    <property type="entry name" value="S-adenosyl-L-methionine-dependent methyltransferases"/>
    <property type="match status" value="1"/>
</dbReference>
<dbReference type="Proteomes" id="UP000240971">
    <property type="component" value="Unassembled WGS sequence"/>
</dbReference>
<comment type="caution">
    <text evidence="2">The sequence shown here is derived from an EMBL/GenBank/DDBJ whole genome shotgun (WGS) entry which is preliminary data.</text>
</comment>
<dbReference type="OrthoDB" id="9789123at2"/>
<gene>
    <name evidence="2" type="ORF">CLV51_1021190</name>
</gene>
<accession>A0A2P8HQ08</accession>
<keyword evidence="2" id="KW-0808">Transferase</keyword>
<dbReference type="Pfam" id="PF13847">
    <property type="entry name" value="Methyltransf_31"/>
    <property type="match status" value="1"/>
</dbReference>
<reference evidence="2 3" key="1">
    <citation type="submission" date="2018-03" db="EMBL/GenBank/DDBJ databases">
        <title>Genomic Encyclopedia of Archaeal and Bacterial Type Strains, Phase II (KMG-II): from individual species to whole genera.</title>
        <authorList>
            <person name="Goeker M."/>
        </authorList>
    </citation>
    <scope>NUCLEOTIDE SEQUENCE [LARGE SCALE GENOMIC DNA]</scope>
    <source>
        <strain evidence="2 3">DSM 24859</strain>
    </source>
</reference>
<dbReference type="PANTHER" id="PTHR43861">
    <property type="entry name" value="TRANS-ACONITATE 2-METHYLTRANSFERASE-RELATED"/>
    <property type="match status" value="1"/>
</dbReference>
<proteinExistence type="predicted"/>
<evidence type="ECO:0000313" key="3">
    <source>
        <dbReference type="Proteomes" id="UP000240971"/>
    </source>
</evidence>
<keyword evidence="3" id="KW-1185">Reference proteome</keyword>
<keyword evidence="2" id="KW-0489">Methyltransferase</keyword>
<dbReference type="InterPro" id="IPR029063">
    <property type="entry name" value="SAM-dependent_MTases_sf"/>
</dbReference>
<dbReference type="InterPro" id="IPR025714">
    <property type="entry name" value="Methyltranfer_dom"/>
</dbReference>